<accession>A0ABT3P1Q3</accession>
<protein>
    <submittedName>
        <fullName evidence="1">Uncharacterized protein</fullName>
    </submittedName>
</protein>
<keyword evidence="2" id="KW-1185">Reference proteome</keyword>
<gene>
    <name evidence="1" type="ORF">OF850_22405</name>
</gene>
<dbReference type="EMBL" id="JAPFQI010000033">
    <property type="protein sequence ID" value="MCW8088337.1"/>
    <property type="molecule type" value="Genomic_DNA"/>
</dbReference>
<dbReference type="RefSeq" id="WP_301592535.1">
    <property type="nucleotide sequence ID" value="NZ_JAPFQI010000033.1"/>
</dbReference>
<organism evidence="1 2">
    <name type="scientific">Sabulicella glaciei</name>
    <dbReference type="NCBI Taxonomy" id="2984948"/>
    <lineage>
        <taxon>Bacteria</taxon>
        <taxon>Pseudomonadati</taxon>
        <taxon>Pseudomonadota</taxon>
        <taxon>Alphaproteobacteria</taxon>
        <taxon>Acetobacterales</taxon>
        <taxon>Acetobacteraceae</taxon>
        <taxon>Sabulicella</taxon>
    </lineage>
</organism>
<feature type="non-terminal residue" evidence="1">
    <location>
        <position position="68"/>
    </location>
</feature>
<name>A0ABT3P1Q3_9PROT</name>
<evidence type="ECO:0000313" key="1">
    <source>
        <dbReference type="EMBL" id="MCW8088337.1"/>
    </source>
</evidence>
<reference evidence="1 2" key="1">
    <citation type="submission" date="2022-10" db="EMBL/GenBank/DDBJ databases">
        <title>Roseococcus glaciei nov., sp. nov., isolated from glacier.</title>
        <authorList>
            <person name="Liu Q."/>
            <person name="Xin Y.-H."/>
        </authorList>
    </citation>
    <scope>NUCLEOTIDE SEQUENCE [LARGE SCALE GENOMIC DNA]</scope>
    <source>
        <strain evidence="1 2">MDT2-1-1</strain>
    </source>
</reference>
<evidence type="ECO:0000313" key="2">
    <source>
        <dbReference type="Proteomes" id="UP001526430"/>
    </source>
</evidence>
<comment type="caution">
    <text evidence="1">The sequence shown here is derived from an EMBL/GenBank/DDBJ whole genome shotgun (WGS) entry which is preliminary data.</text>
</comment>
<proteinExistence type="predicted"/>
<dbReference type="Proteomes" id="UP001526430">
    <property type="component" value="Unassembled WGS sequence"/>
</dbReference>
<sequence length="68" mass="7450">MEKRYLLEQIVAALKQAELGLPVADLIRRTDGSGCKEVSDGDVHRDHATGGLVHAQESHRLFHGRGFG</sequence>